<dbReference type="EMBL" id="SSOP01000373">
    <property type="protein sequence ID" value="KAB5588767.1"/>
    <property type="molecule type" value="Genomic_DNA"/>
</dbReference>
<keyword evidence="3" id="KW-1185">Reference proteome</keyword>
<sequence length="512" mass="58101">MRLLFVLARWHGLAKLRQHSDATLTALDKETSILGDELRAFKAYTATTATYETPQECSARLRRIYAKAKLNADTSSVIPQASKASQQRHRKEFNLNTCKIHFLGDYAESIAHLGTTDSTSTQTGELYHRRVKRRYIRTNKNNPIPQITRKECIENNLHDIRKRLGESETKLPKSLKSRDNEAVNSSDAGRAPYAIAQSQKNPVSLPVWLQDHKSDPALKEFVLRLKNHLLARILGENYQEENGHSDAQIMKLSFQHDRIYRHAKIKINYTSYDVRRSQDIIRPHTPKCFALVPSVEDNNLTTPSHPFWYAKVIGVFHSNVIYGSAPPERMNFLWVRWLGRNLGEPAGWHANRMDQVGYFEDTPSGHAFDFVDPADVIRAAHLIPRFAVGRTLDYLDGTQSIALDDLILGDWDQYYVNRDMLMRYIGFGVGHLGYAPPGDHGISGPNERDTSGMLLAHECTFNADESPVTEDDNNCDSSDDETDGELDEQELDMDEDVDSNSDSDSDGDDYDM</sequence>
<evidence type="ECO:0000313" key="3">
    <source>
        <dbReference type="Proteomes" id="UP000383932"/>
    </source>
</evidence>
<name>A0A5N5QBL4_9AGAM</name>
<feature type="compositionally biased region" description="Basic and acidic residues" evidence="1">
    <location>
        <begin position="164"/>
        <end position="181"/>
    </location>
</feature>
<accession>A0A5N5QBL4</accession>
<proteinExistence type="predicted"/>
<reference evidence="2 3" key="1">
    <citation type="journal article" date="2019" name="Fungal Biol. Biotechnol.">
        <title>Draft genome sequence of fastidious pathogen Ceratobasidium theobromae, which causes vascular-streak dieback in Theobroma cacao.</title>
        <authorList>
            <person name="Ali S.S."/>
            <person name="Asman A."/>
            <person name="Shao J."/>
            <person name="Firmansyah A.P."/>
            <person name="Susilo A.W."/>
            <person name="Rosmana A."/>
            <person name="McMahon P."/>
            <person name="Junaid M."/>
            <person name="Guest D."/>
            <person name="Kheng T.Y."/>
            <person name="Meinhardt L.W."/>
            <person name="Bailey B.A."/>
        </authorList>
    </citation>
    <scope>NUCLEOTIDE SEQUENCE [LARGE SCALE GENOMIC DNA]</scope>
    <source>
        <strain evidence="2 3">CT2</strain>
    </source>
</reference>
<dbReference type="OrthoDB" id="3183767at2759"/>
<feature type="compositionally biased region" description="Acidic residues" evidence="1">
    <location>
        <begin position="467"/>
        <end position="512"/>
    </location>
</feature>
<organism evidence="2 3">
    <name type="scientific">Ceratobasidium theobromae</name>
    <dbReference type="NCBI Taxonomy" id="1582974"/>
    <lineage>
        <taxon>Eukaryota</taxon>
        <taxon>Fungi</taxon>
        <taxon>Dikarya</taxon>
        <taxon>Basidiomycota</taxon>
        <taxon>Agaricomycotina</taxon>
        <taxon>Agaricomycetes</taxon>
        <taxon>Cantharellales</taxon>
        <taxon>Ceratobasidiaceae</taxon>
        <taxon>Ceratobasidium</taxon>
    </lineage>
</organism>
<feature type="region of interest" description="Disordered" evidence="1">
    <location>
        <begin position="164"/>
        <end position="187"/>
    </location>
</feature>
<evidence type="ECO:0000256" key="1">
    <source>
        <dbReference type="SAM" id="MobiDB-lite"/>
    </source>
</evidence>
<gene>
    <name evidence="2" type="ORF">CTheo_7785</name>
</gene>
<evidence type="ECO:0000313" key="2">
    <source>
        <dbReference type="EMBL" id="KAB5588767.1"/>
    </source>
</evidence>
<protein>
    <submittedName>
        <fullName evidence="2">Uncharacterized protein</fullName>
    </submittedName>
</protein>
<dbReference type="AlphaFoldDB" id="A0A5N5QBL4"/>
<feature type="region of interest" description="Disordered" evidence="1">
    <location>
        <begin position="463"/>
        <end position="512"/>
    </location>
</feature>
<comment type="caution">
    <text evidence="2">The sequence shown here is derived from an EMBL/GenBank/DDBJ whole genome shotgun (WGS) entry which is preliminary data.</text>
</comment>
<dbReference type="Proteomes" id="UP000383932">
    <property type="component" value="Unassembled WGS sequence"/>
</dbReference>